<dbReference type="EMBL" id="JAANER010000005">
    <property type="protein sequence ID" value="KAG9189487.1"/>
    <property type="molecule type" value="Genomic_DNA"/>
</dbReference>
<protein>
    <submittedName>
        <fullName evidence="2">Uncharacterized protein</fullName>
    </submittedName>
</protein>
<evidence type="ECO:0000313" key="2">
    <source>
        <dbReference type="EMBL" id="KAG9189487.1"/>
    </source>
</evidence>
<proteinExistence type="predicted"/>
<feature type="region of interest" description="Disordered" evidence="1">
    <location>
        <begin position="403"/>
        <end position="431"/>
    </location>
</feature>
<reference evidence="2" key="1">
    <citation type="submission" date="2021-07" db="EMBL/GenBank/DDBJ databases">
        <title>Genome Resource of American Ginseng Black Spot Pathogen Alternaria panax.</title>
        <authorList>
            <person name="Qiu C."/>
            <person name="Wang W."/>
            <person name="Liu Z."/>
        </authorList>
    </citation>
    <scope>NUCLEOTIDE SEQUENCE</scope>
    <source>
        <strain evidence="2">BNCC115425</strain>
    </source>
</reference>
<keyword evidence="3" id="KW-1185">Reference proteome</keyword>
<feature type="region of interest" description="Disordered" evidence="1">
    <location>
        <begin position="220"/>
        <end position="253"/>
    </location>
</feature>
<feature type="compositionally biased region" description="Polar residues" evidence="1">
    <location>
        <begin position="319"/>
        <end position="333"/>
    </location>
</feature>
<sequence length="687" mass="74847">MVPRQQDIGSASLGGKENVAPVILENGDMESATEEPGSLTAAEVEATKDVKRDTPCRGAGRGKKNLPAKRTSPKAATPLRRSTRAKSRKSEGFFNATQEASPDVTSTTPEAAVLLTPLHPEPSAADEEDMLQDIERLDEAHVSFNEEVPEQAVSHEQADETTAVYEATTLHKTTAIQDVEDRHAVQSPIQAFDGTNVEPVQAEAATTPIPDLTAPDALPAQAETATTSIPAPAPSNTAPITSNQPITHFEDHRAIRPGRLFTSRYAEAPTTTVAPLSGSTASDSAFAASQKSTKRRLAEDEDEGAVGYVDERSAKRTRTTNSAEPTGNRSTAVRRSYPSPWGKYEWTLTNDNRRDVLDRAIDSDLEETPARSIVDPDIVDREPVIKQEPGELFMNSQASLHSIPLTPARSNSPNIRQPSSGPNAAQPTASQAQITAIEHVDLFSLCVPRIGPNQKPLQPSKPGLKLLEDMQRKARRILSGEKDKVDIRSRLPQWMRDGQSGQQRRDLAKLQHKINAMQQKMKASQPGNKDGNVKRKAPIRHTSAPTMQNHQRTPIMTQMPSQAQPLVPKQALFPYGLEPLDYDNLSGPALVQSALEQVNNMLEIFEANVRCSLSGLDSINAQKLTGKVPSPPSLSCTSLSLSHLPCKALAGPSLMSHALQEINDMMRSFGLPRQFALCWKDLQQMQQ</sequence>
<feature type="compositionally biased region" description="Polar residues" evidence="1">
    <location>
        <begin position="408"/>
        <end position="431"/>
    </location>
</feature>
<feature type="compositionally biased region" description="Polar residues" evidence="1">
    <location>
        <begin position="95"/>
        <end position="109"/>
    </location>
</feature>
<feature type="compositionally biased region" description="Polar residues" evidence="1">
    <location>
        <begin position="223"/>
        <end position="246"/>
    </location>
</feature>
<feature type="compositionally biased region" description="Basic and acidic residues" evidence="1">
    <location>
        <begin position="45"/>
        <end position="55"/>
    </location>
</feature>
<dbReference type="Proteomes" id="UP001199106">
    <property type="component" value="Unassembled WGS sequence"/>
</dbReference>
<dbReference type="AlphaFoldDB" id="A0AAD4FG81"/>
<feature type="region of interest" description="Disordered" evidence="1">
    <location>
        <begin position="272"/>
        <end position="336"/>
    </location>
</feature>
<feature type="compositionally biased region" description="Polar residues" evidence="1">
    <location>
        <begin position="272"/>
        <end position="291"/>
    </location>
</feature>
<evidence type="ECO:0000256" key="1">
    <source>
        <dbReference type="SAM" id="MobiDB-lite"/>
    </source>
</evidence>
<feature type="region of interest" description="Disordered" evidence="1">
    <location>
        <begin position="1"/>
        <end position="109"/>
    </location>
</feature>
<comment type="caution">
    <text evidence="2">The sequence shown here is derived from an EMBL/GenBank/DDBJ whole genome shotgun (WGS) entry which is preliminary data.</text>
</comment>
<accession>A0AAD4FG81</accession>
<organism evidence="2 3">
    <name type="scientific">Alternaria panax</name>
    <dbReference type="NCBI Taxonomy" id="48097"/>
    <lineage>
        <taxon>Eukaryota</taxon>
        <taxon>Fungi</taxon>
        <taxon>Dikarya</taxon>
        <taxon>Ascomycota</taxon>
        <taxon>Pezizomycotina</taxon>
        <taxon>Dothideomycetes</taxon>
        <taxon>Pleosporomycetidae</taxon>
        <taxon>Pleosporales</taxon>
        <taxon>Pleosporineae</taxon>
        <taxon>Pleosporaceae</taxon>
        <taxon>Alternaria</taxon>
        <taxon>Alternaria sect. Panax</taxon>
    </lineage>
</organism>
<evidence type="ECO:0000313" key="3">
    <source>
        <dbReference type="Proteomes" id="UP001199106"/>
    </source>
</evidence>
<name>A0AAD4FG81_9PLEO</name>
<gene>
    <name evidence="2" type="ORF">G6011_06355</name>
</gene>